<dbReference type="InterPro" id="IPR036661">
    <property type="entry name" value="Luciferase-like_sf"/>
</dbReference>
<dbReference type="EMBL" id="NDFP01000009">
    <property type="protein sequence ID" value="PAL23947.1"/>
    <property type="molecule type" value="Genomic_DNA"/>
</dbReference>
<evidence type="ECO:0000259" key="1">
    <source>
        <dbReference type="Pfam" id="PF00296"/>
    </source>
</evidence>
<dbReference type="InterPro" id="IPR024003">
    <property type="entry name" value="Luciferase-like_KPN01858"/>
</dbReference>
<keyword evidence="2" id="KW-0503">Monooxygenase</keyword>
<dbReference type="PANTHER" id="PTHR30137:SF15">
    <property type="entry name" value="BLL6902 PROTEIN"/>
    <property type="match status" value="1"/>
</dbReference>
<protein>
    <submittedName>
        <fullName evidence="2">Putative FMN-dependent luciferase-like monooxygenase</fullName>
    </submittedName>
</protein>
<dbReference type="Pfam" id="PF00296">
    <property type="entry name" value="Bac_luciferase"/>
    <property type="match status" value="1"/>
</dbReference>
<dbReference type="AlphaFoldDB" id="A0A270BFX9"/>
<organism evidence="2 3">
    <name type="scientific">Acetobacter syzygii</name>
    <dbReference type="NCBI Taxonomy" id="146476"/>
    <lineage>
        <taxon>Bacteria</taxon>
        <taxon>Pseudomonadati</taxon>
        <taxon>Pseudomonadota</taxon>
        <taxon>Alphaproteobacteria</taxon>
        <taxon>Acetobacterales</taxon>
        <taxon>Acetobacteraceae</taxon>
        <taxon>Acetobacter</taxon>
    </lineage>
</organism>
<gene>
    <name evidence="2" type="ORF">B9K05_09170</name>
</gene>
<accession>A0A270BFX9</accession>
<dbReference type="Proteomes" id="UP000216033">
    <property type="component" value="Unassembled WGS sequence"/>
</dbReference>
<reference evidence="2 3" key="1">
    <citation type="submission" date="2017-04" db="EMBL/GenBank/DDBJ databases">
        <title>Kefir bacterial isolates.</title>
        <authorList>
            <person name="Kim Y."/>
            <person name="Blasche S."/>
            <person name="Patil K.R."/>
        </authorList>
    </citation>
    <scope>NUCLEOTIDE SEQUENCE [LARGE SCALE GENOMIC DNA]</scope>
    <source>
        <strain evidence="2 3">KR-2</strain>
    </source>
</reference>
<name>A0A270BFX9_9PROT</name>
<dbReference type="Gene3D" id="3.20.20.30">
    <property type="entry name" value="Luciferase-like domain"/>
    <property type="match status" value="1"/>
</dbReference>
<feature type="domain" description="Luciferase-like" evidence="1">
    <location>
        <begin position="18"/>
        <end position="246"/>
    </location>
</feature>
<keyword evidence="3" id="KW-1185">Reference proteome</keyword>
<dbReference type="NCBIfam" id="TIGR04027">
    <property type="entry name" value="LLM_KPN_01858"/>
    <property type="match status" value="1"/>
</dbReference>
<dbReference type="GO" id="GO:0004497">
    <property type="term" value="F:monooxygenase activity"/>
    <property type="evidence" value="ECO:0007669"/>
    <property type="project" value="UniProtKB-KW"/>
</dbReference>
<dbReference type="PANTHER" id="PTHR30137">
    <property type="entry name" value="LUCIFERASE-LIKE MONOOXYGENASE"/>
    <property type="match status" value="1"/>
</dbReference>
<dbReference type="GO" id="GO:0016705">
    <property type="term" value="F:oxidoreductase activity, acting on paired donors, with incorporation or reduction of molecular oxygen"/>
    <property type="evidence" value="ECO:0007669"/>
    <property type="project" value="InterPro"/>
</dbReference>
<dbReference type="InterPro" id="IPR011251">
    <property type="entry name" value="Luciferase-like_dom"/>
</dbReference>
<sequence length="341" mass="37110">MSQKTIGFFTRLLDNVPAEERYALAAEQINKAEALGFDTAWVAQHHFHGDEGGLPALFPFLSYVAARTQRIRLGTGVVTLTMENPVRVAEDAVVTDILSNGRLEVGFGSGGTPRSYEAFGQQFAQRHALMDRNLGIVKAAWKGEALPGQNHLWPAGRGLELRSWQATFSAIGAEKAGAAGDGLMLSRTQPRPQGRTDASLADIQIPLIEAYLKNLPAHVAPRIMASRSVFVADDRSLALDFARTGLLRQVEKFRASGHTIDDSSVESLLRTFDVHLGTPEEVVRSLSADRALDHATEVTIQVHSVDPPHSFILRSLELFATQVAPALSWGTSNSADLRRKA</sequence>
<evidence type="ECO:0000313" key="2">
    <source>
        <dbReference type="EMBL" id="PAL23947.1"/>
    </source>
</evidence>
<dbReference type="SUPFAM" id="SSF51679">
    <property type="entry name" value="Bacterial luciferase-like"/>
    <property type="match status" value="1"/>
</dbReference>
<keyword evidence="2" id="KW-0560">Oxidoreductase</keyword>
<dbReference type="GO" id="GO:0005829">
    <property type="term" value="C:cytosol"/>
    <property type="evidence" value="ECO:0007669"/>
    <property type="project" value="TreeGrafter"/>
</dbReference>
<dbReference type="InterPro" id="IPR050766">
    <property type="entry name" value="Bact_Lucif_Oxidored"/>
</dbReference>
<evidence type="ECO:0000313" key="3">
    <source>
        <dbReference type="Proteomes" id="UP000216033"/>
    </source>
</evidence>
<comment type="caution">
    <text evidence="2">The sequence shown here is derived from an EMBL/GenBank/DDBJ whole genome shotgun (WGS) entry which is preliminary data.</text>
</comment>
<dbReference type="OrthoDB" id="9780518at2"/>
<dbReference type="RefSeq" id="WP_095351531.1">
    <property type="nucleotide sequence ID" value="NZ_NDFO01000009.1"/>
</dbReference>
<proteinExistence type="predicted"/>
<dbReference type="STRING" id="1231343.Absy_004_003"/>